<evidence type="ECO:0000313" key="5">
    <source>
        <dbReference type="Proteomes" id="UP000616114"/>
    </source>
</evidence>
<dbReference type="PROSITE" id="PS00622">
    <property type="entry name" value="HTH_LUXR_1"/>
    <property type="match status" value="1"/>
</dbReference>
<dbReference type="InterPro" id="IPR041664">
    <property type="entry name" value="AAA_16"/>
</dbReference>
<dbReference type="InterPro" id="IPR027417">
    <property type="entry name" value="P-loop_NTPase"/>
</dbReference>
<dbReference type="AlphaFoldDB" id="A0A8J2TY74"/>
<dbReference type="SUPFAM" id="SSF48452">
    <property type="entry name" value="TPR-like"/>
    <property type="match status" value="2"/>
</dbReference>
<accession>A0A8J2TY74</accession>
<reference evidence="4" key="1">
    <citation type="journal article" date="2014" name="Int. J. Syst. Evol. Microbiol.">
        <title>Complete genome sequence of Corynebacterium casei LMG S-19264T (=DSM 44701T), isolated from a smear-ripened cheese.</title>
        <authorList>
            <consortium name="US DOE Joint Genome Institute (JGI-PGF)"/>
            <person name="Walter F."/>
            <person name="Albersmeier A."/>
            <person name="Kalinowski J."/>
            <person name="Ruckert C."/>
        </authorList>
    </citation>
    <scope>NUCLEOTIDE SEQUENCE</scope>
    <source>
        <strain evidence="4">CGMCC 1.12785</strain>
    </source>
</reference>
<dbReference type="InterPro" id="IPR036388">
    <property type="entry name" value="WH-like_DNA-bd_sf"/>
</dbReference>
<dbReference type="GO" id="GO:0006355">
    <property type="term" value="P:regulation of DNA-templated transcription"/>
    <property type="evidence" value="ECO:0007669"/>
    <property type="project" value="InterPro"/>
</dbReference>
<feature type="region of interest" description="Disordered" evidence="2">
    <location>
        <begin position="440"/>
        <end position="493"/>
    </location>
</feature>
<proteinExistence type="predicted"/>
<dbReference type="PROSITE" id="PS50043">
    <property type="entry name" value="HTH_LUXR_2"/>
    <property type="match status" value="1"/>
</dbReference>
<dbReference type="SMART" id="SM00421">
    <property type="entry name" value="HTH_LUXR"/>
    <property type="match status" value="1"/>
</dbReference>
<evidence type="ECO:0000256" key="1">
    <source>
        <dbReference type="ARBA" id="ARBA00023125"/>
    </source>
</evidence>
<dbReference type="CDD" id="cd00009">
    <property type="entry name" value="AAA"/>
    <property type="match status" value="1"/>
</dbReference>
<keyword evidence="5" id="KW-1185">Reference proteome</keyword>
<dbReference type="Gene3D" id="1.25.40.10">
    <property type="entry name" value="Tetratricopeptide repeat domain"/>
    <property type="match status" value="2"/>
</dbReference>
<dbReference type="GO" id="GO:0003677">
    <property type="term" value="F:DNA binding"/>
    <property type="evidence" value="ECO:0007669"/>
    <property type="project" value="UniProtKB-KW"/>
</dbReference>
<reference evidence="4" key="2">
    <citation type="submission" date="2020-09" db="EMBL/GenBank/DDBJ databases">
        <authorList>
            <person name="Sun Q."/>
            <person name="Zhou Y."/>
        </authorList>
    </citation>
    <scope>NUCLEOTIDE SEQUENCE</scope>
    <source>
        <strain evidence="4">CGMCC 1.12785</strain>
    </source>
</reference>
<dbReference type="InterPro" id="IPR000792">
    <property type="entry name" value="Tscrpt_reg_LuxR_C"/>
</dbReference>
<feature type="region of interest" description="Disordered" evidence="2">
    <location>
        <begin position="938"/>
        <end position="962"/>
    </location>
</feature>
<dbReference type="Gene3D" id="1.10.10.10">
    <property type="entry name" value="Winged helix-like DNA-binding domain superfamily/Winged helix DNA-binding domain"/>
    <property type="match status" value="1"/>
</dbReference>
<evidence type="ECO:0000313" key="4">
    <source>
        <dbReference type="EMBL" id="GGA14228.1"/>
    </source>
</evidence>
<name>A0A8J2TY74_9MICO</name>
<dbReference type="InterPro" id="IPR039420">
    <property type="entry name" value="WalR-like"/>
</dbReference>
<feature type="domain" description="HTH luxR-type" evidence="3">
    <location>
        <begin position="870"/>
        <end position="935"/>
    </location>
</feature>
<gene>
    <name evidence="4" type="ORF">GCM10011333_16440</name>
</gene>
<keyword evidence="1" id="KW-0238">DNA-binding</keyword>
<organism evidence="4 5">
    <name type="scientific">Sediminivirga luteola</name>
    <dbReference type="NCBI Taxonomy" id="1774748"/>
    <lineage>
        <taxon>Bacteria</taxon>
        <taxon>Bacillati</taxon>
        <taxon>Actinomycetota</taxon>
        <taxon>Actinomycetes</taxon>
        <taxon>Micrococcales</taxon>
        <taxon>Brevibacteriaceae</taxon>
        <taxon>Sediminivirga</taxon>
    </lineage>
</organism>
<dbReference type="SUPFAM" id="SSF46894">
    <property type="entry name" value="C-terminal effector domain of the bipartite response regulators"/>
    <property type="match status" value="1"/>
</dbReference>
<dbReference type="InterPro" id="IPR011990">
    <property type="entry name" value="TPR-like_helical_dom_sf"/>
</dbReference>
<dbReference type="Gene3D" id="3.40.50.300">
    <property type="entry name" value="P-loop containing nucleotide triphosphate hydrolases"/>
    <property type="match status" value="1"/>
</dbReference>
<comment type="caution">
    <text evidence="4">The sequence shown here is derived from an EMBL/GenBank/DDBJ whole genome shotgun (WGS) entry which is preliminary data.</text>
</comment>
<feature type="compositionally biased region" description="Low complexity" evidence="2">
    <location>
        <begin position="952"/>
        <end position="962"/>
    </location>
</feature>
<dbReference type="PANTHER" id="PTHR43214:SF43">
    <property type="entry name" value="TWO-COMPONENT RESPONSE REGULATOR"/>
    <property type="match status" value="1"/>
</dbReference>
<dbReference type="CDD" id="cd06170">
    <property type="entry name" value="LuxR_C_like"/>
    <property type="match status" value="1"/>
</dbReference>
<dbReference type="Pfam" id="PF00196">
    <property type="entry name" value="GerE"/>
    <property type="match status" value="1"/>
</dbReference>
<dbReference type="PANTHER" id="PTHR43214">
    <property type="entry name" value="TWO-COMPONENT RESPONSE REGULATOR"/>
    <property type="match status" value="1"/>
</dbReference>
<dbReference type="EMBL" id="BMFY01000006">
    <property type="protein sequence ID" value="GGA14228.1"/>
    <property type="molecule type" value="Genomic_DNA"/>
</dbReference>
<dbReference type="PRINTS" id="PR00038">
    <property type="entry name" value="HTHLUXR"/>
</dbReference>
<dbReference type="InterPro" id="IPR016032">
    <property type="entry name" value="Sig_transdc_resp-reg_C-effctor"/>
</dbReference>
<dbReference type="SUPFAM" id="SSF52540">
    <property type="entry name" value="P-loop containing nucleoside triphosphate hydrolases"/>
    <property type="match status" value="1"/>
</dbReference>
<evidence type="ECO:0000259" key="3">
    <source>
        <dbReference type="PROSITE" id="PS50043"/>
    </source>
</evidence>
<dbReference type="Proteomes" id="UP000616114">
    <property type="component" value="Unassembled WGS sequence"/>
</dbReference>
<evidence type="ECO:0000256" key="2">
    <source>
        <dbReference type="SAM" id="MobiDB-lite"/>
    </source>
</evidence>
<protein>
    <submittedName>
        <fullName evidence="4">LuxR family transcriptional regulator</fullName>
    </submittedName>
</protein>
<sequence>MRRVGPRPRGGGHMAAPEVTGRDAERARLLNAIYATDPRNPAWCLIEGAPGSGKTTLLREASRRAAEAGFLVRELTALPGGGTPARRAATLLRDPRPLCLVADDLHTMKPEQSRLVAALLEAHRAGWPGSRAFLLLASAGPSPDETTMALRTHADAAGTRLVITGLPLASLARVLRDHGRPAEDEELEALHERSGGNPGLALAEIGLRSDPEPGIVAMLDGLAELQRAMVETLALARDRKTPCAVAEMASGLLGRPRPSTAEVEAIVEVLRPLLDGDGEDLRLASGRWREVIRSRMSDDRRVRLHQLMAERTSGLTRARHLVAAAGPGPDQALAADLEAQAHAALQDGDYAGACDHLLLAISVSARPDLPRRVAHASYLMAISERPAVIGELIPWIGVFGDSPMADFMRAGIAFFQGHLGEARRRLTVLLKRSASTVAPAAGDAVPAAHDTVPVADDGGTDGTDGTDGGHRATAPGSLNDQNTPAGPACEHSPDGADPLLRWRMLLLMAVVESADGDEPAAFRFTQEAMSLNVVPGNPVDAALDRVLTMQWAYALWGAGRLTEAFAVLDGFLRTDTGTAEHVDGRFLRGYARFYAGRTAEALADMRRAADAPRRFLAPAPLQRGTAEQAIVEFHTGRWGDAVLRAQSVLDMARASRDWRGVASSHAVLGMAAAAHADESGAVEHLDWLTHHMSTASLLPRVNAVSALAWVARLASDPEHVLDVIGRLSTSALVALTDTVGLVAWRALEIEALIDLGRTAEAERRLQEFSARLRTHPGAPLPHGHPAALRGALALARDDPAAARSAYEAAAGLSAEFPYAQARALHSLGRADRVLGDHPGADAALRRARDIFARLGAVPELTAVESRLLSVSGRYATLTPRERDFAYLISQGRTNRDIAAELFVSVKTVEYHVSNILTKLGLHSRRDLWTAAAVTAQRVTPPGPVSHPRARPARPAGPRSPQR</sequence>
<dbReference type="Pfam" id="PF13191">
    <property type="entry name" value="AAA_16"/>
    <property type="match status" value="1"/>
</dbReference>